<dbReference type="InterPro" id="IPR002104">
    <property type="entry name" value="Integrase_catalytic"/>
</dbReference>
<feature type="domain" description="Core-binding (CB)" evidence="6">
    <location>
        <begin position="15"/>
        <end position="100"/>
    </location>
</feature>
<keyword evidence="3" id="KW-0233">DNA recombination</keyword>
<gene>
    <name evidence="7" type="ORF">BBB56_10270</name>
</gene>
<evidence type="ECO:0000256" key="2">
    <source>
        <dbReference type="ARBA" id="ARBA00023125"/>
    </source>
</evidence>
<dbReference type="PANTHER" id="PTHR34605:SF4">
    <property type="entry name" value="DNA ADENINE METHYLTRANSFERASE"/>
    <property type="match status" value="1"/>
</dbReference>
<dbReference type="GO" id="GO:0006310">
    <property type="term" value="P:DNA recombination"/>
    <property type="evidence" value="ECO:0007669"/>
    <property type="project" value="UniProtKB-KW"/>
</dbReference>
<comment type="caution">
    <text evidence="7">The sequence shown here is derived from an EMBL/GenBank/DDBJ whole genome shotgun (WGS) entry which is preliminary data.</text>
</comment>
<evidence type="ECO:0000313" key="8">
    <source>
        <dbReference type="Proteomes" id="UP000281332"/>
    </source>
</evidence>
<dbReference type="InterPro" id="IPR044068">
    <property type="entry name" value="CB"/>
</dbReference>
<dbReference type="GO" id="GO:0015074">
    <property type="term" value="P:DNA integration"/>
    <property type="evidence" value="ECO:0007669"/>
    <property type="project" value="UniProtKB-KW"/>
</dbReference>
<dbReference type="PROSITE" id="PS51898">
    <property type="entry name" value="TYR_RECOMBINASE"/>
    <property type="match status" value="1"/>
</dbReference>
<dbReference type="EMBL" id="RMVG01000006">
    <property type="protein sequence ID" value="RPE01245.1"/>
    <property type="molecule type" value="Genomic_DNA"/>
</dbReference>
<dbReference type="InterPro" id="IPR013762">
    <property type="entry name" value="Integrase-like_cat_sf"/>
</dbReference>
<dbReference type="PROSITE" id="PS51900">
    <property type="entry name" value="CB"/>
    <property type="match status" value="1"/>
</dbReference>
<evidence type="ECO:0000256" key="1">
    <source>
        <dbReference type="ARBA" id="ARBA00022908"/>
    </source>
</evidence>
<keyword evidence="2 4" id="KW-0238">DNA-binding</keyword>
<feature type="domain" description="Tyr recombinase" evidence="5">
    <location>
        <begin position="129"/>
        <end position="342"/>
    </location>
</feature>
<evidence type="ECO:0000256" key="3">
    <source>
        <dbReference type="ARBA" id="ARBA00023172"/>
    </source>
</evidence>
<dbReference type="PANTHER" id="PTHR34605">
    <property type="entry name" value="PHAGE_INTEGRASE DOMAIN-CONTAINING PROTEIN"/>
    <property type="match status" value="1"/>
</dbReference>
<organism evidence="7 8">
    <name type="scientific">Candidatus Pantoea deserta</name>
    <dbReference type="NCBI Taxonomy" id="1869313"/>
    <lineage>
        <taxon>Bacteria</taxon>
        <taxon>Pseudomonadati</taxon>
        <taxon>Pseudomonadota</taxon>
        <taxon>Gammaproteobacteria</taxon>
        <taxon>Enterobacterales</taxon>
        <taxon>Erwiniaceae</taxon>
        <taxon>Pantoea</taxon>
    </lineage>
</organism>
<dbReference type="InterPro" id="IPR011010">
    <property type="entry name" value="DNA_brk_join_enz"/>
</dbReference>
<dbReference type="Gene3D" id="1.10.150.130">
    <property type="match status" value="1"/>
</dbReference>
<name>A0A3N4NYY0_9GAMM</name>
<sequence>MDEIIPKGALLPLSSADDDLAQRLREFVQDKEAFAPNTWRQLMSVMRVCYRWASANNRSLLPMSPEDLRDYLSYLQSIGRASSTIGTHQSLITMLHRNAGVIPPSTSPLVSRAVKKINRVAVVSGERTGQAVPFRLSDLQKVEAAWADHQNLRNLRDLAFLHVAYSTLMRISEVARFRVGDVMRAEDGRIILEGSWTKTILDTGSLVKALGSKSSAVLTRWIVASGLINEPDAFLFSPVHRSGKVMPMIDAPMSTPALKSIFTRAWEAAGHTHTAKPNKNRYRRWSGHSARVGAAQDLARKGYSVPQIMQEGTWKKPETLMRYIRYVEAHKGAMVDLMENHDE</sequence>
<dbReference type="InterPro" id="IPR010998">
    <property type="entry name" value="Integrase_recombinase_N"/>
</dbReference>
<evidence type="ECO:0000313" key="7">
    <source>
        <dbReference type="EMBL" id="RPE01245.1"/>
    </source>
</evidence>
<dbReference type="AlphaFoldDB" id="A0A3N4NYY0"/>
<dbReference type="Proteomes" id="UP000281332">
    <property type="component" value="Unassembled WGS sequence"/>
</dbReference>
<keyword evidence="1" id="KW-0229">DNA integration</keyword>
<dbReference type="RefSeq" id="WP_123800854.1">
    <property type="nucleotide sequence ID" value="NZ_RMVG01000006.1"/>
</dbReference>
<reference evidence="7 8" key="1">
    <citation type="submission" date="2018-11" db="EMBL/GenBank/DDBJ databases">
        <title>Whole genome sequencing of Pantoea sp. RIT388.</title>
        <authorList>
            <person name="Gan H.M."/>
            <person name="Hudson A.O."/>
        </authorList>
    </citation>
    <scope>NUCLEOTIDE SEQUENCE [LARGE SCALE GENOMIC DNA]</scope>
    <source>
        <strain evidence="7 8">RIT388</strain>
    </source>
</reference>
<dbReference type="SUPFAM" id="SSF56349">
    <property type="entry name" value="DNA breaking-rejoining enzymes"/>
    <property type="match status" value="1"/>
</dbReference>
<dbReference type="SUPFAM" id="SSF47823">
    <property type="entry name" value="lambda integrase-like, N-terminal domain"/>
    <property type="match status" value="1"/>
</dbReference>
<proteinExistence type="predicted"/>
<dbReference type="InterPro" id="IPR052925">
    <property type="entry name" value="Phage_Integrase-like_Recomb"/>
</dbReference>
<evidence type="ECO:0000259" key="5">
    <source>
        <dbReference type="PROSITE" id="PS51898"/>
    </source>
</evidence>
<evidence type="ECO:0000259" key="6">
    <source>
        <dbReference type="PROSITE" id="PS51900"/>
    </source>
</evidence>
<dbReference type="Gene3D" id="1.10.443.10">
    <property type="entry name" value="Intergrase catalytic core"/>
    <property type="match status" value="1"/>
</dbReference>
<evidence type="ECO:0000256" key="4">
    <source>
        <dbReference type="PROSITE-ProRule" id="PRU01248"/>
    </source>
</evidence>
<accession>A0A3N4NYY0</accession>
<dbReference type="OrthoDB" id="6263279at2"/>
<protein>
    <submittedName>
        <fullName evidence="7">Recombinase Cre</fullName>
    </submittedName>
</protein>
<dbReference type="GO" id="GO:0003677">
    <property type="term" value="F:DNA binding"/>
    <property type="evidence" value="ECO:0007669"/>
    <property type="project" value="UniProtKB-UniRule"/>
</dbReference>
<keyword evidence="8" id="KW-1185">Reference proteome</keyword>
<dbReference type="Pfam" id="PF00589">
    <property type="entry name" value="Phage_integrase"/>
    <property type="match status" value="1"/>
</dbReference>